<dbReference type="Proteomes" id="UP000648182">
    <property type="component" value="Unassembled WGS sequence"/>
</dbReference>
<feature type="domain" description="SH3b" evidence="2">
    <location>
        <begin position="230"/>
        <end position="295"/>
    </location>
</feature>
<comment type="caution">
    <text evidence="3">The sequence shown here is derived from an EMBL/GenBank/DDBJ whole genome shotgun (WGS) entry which is preliminary data.</text>
</comment>
<dbReference type="PROSITE" id="PS51781">
    <property type="entry name" value="SH3B"/>
    <property type="match status" value="4"/>
</dbReference>
<evidence type="ECO:0000313" key="4">
    <source>
        <dbReference type="Proteomes" id="UP000648182"/>
    </source>
</evidence>
<dbReference type="RefSeq" id="WP_191814617.1">
    <property type="nucleotide sequence ID" value="NZ_JACSPV010000034.1"/>
</dbReference>
<feature type="domain" description="SH3b" evidence="2">
    <location>
        <begin position="313"/>
        <end position="375"/>
    </location>
</feature>
<dbReference type="EMBL" id="JACSPV010000034">
    <property type="protein sequence ID" value="MBD8006616.1"/>
    <property type="molecule type" value="Genomic_DNA"/>
</dbReference>
<name>A0ABR8VPC4_9BACI</name>
<feature type="domain" description="SH3b" evidence="2">
    <location>
        <begin position="122"/>
        <end position="187"/>
    </location>
</feature>
<dbReference type="PANTHER" id="PTHR34408:SF1">
    <property type="entry name" value="GLYCOSYL HYDROLASE FAMILY 19 DOMAIN-CONTAINING PROTEIN HI_1415"/>
    <property type="match status" value="1"/>
</dbReference>
<gene>
    <name evidence="3" type="ORF">H9631_16170</name>
</gene>
<dbReference type="PANTHER" id="PTHR34408">
    <property type="entry name" value="FAMILY PROTEIN, PUTATIVE-RELATED"/>
    <property type="match status" value="1"/>
</dbReference>
<protein>
    <submittedName>
        <fullName evidence="3">SH3 domain-containing protein</fullName>
    </submittedName>
</protein>
<evidence type="ECO:0000256" key="1">
    <source>
        <dbReference type="SAM" id="SignalP"/>
    </source>
</evidence>
<dbReference type="InterPro" id="IPR052354">
    <property type="entry name" value="Cell_Wall_Dynamics_Protein"/>
</dbReference>
<dbReference type="Pfam" id="PF08239">
    <property type="entry name" value="SH3_3"/>
    <property type="match status" value="4"/>
</dbReference>
<accession>A0ABR8VPC4</accession>
<organism evidence="3 4">
    <name type="scientific">Bacillus norwichensis</name>
    <dbReference type="NCBI Taxonomy" id="2762217"/>
    <lineage>
        <taxon>Bacteria</taxon>
        <taxon>Bacillati</taxon>
        <taxon>Bacillota</taxon>
        <taxon>Bacilli</taxon>
        <taxon>Bacillales</taxon>
        <taxon>Bacillaceae</taxon>
        <taxon>Bacillus</taxon>
    </lineage>
</organism>
<evidence type="ECO:0000313" key="3">
    <source>
        <dbReference type="EMBL" id="MBD8006616.1"/>
    </source>
</evidence>
<reference evidence="3 4" key="1">
    <citation type="submission" date="2020-08" db="EMBL/GenBank/DDBJ databases">
        <title>A Genomic Blueprint of the Chicken Gut Microbiome.</title>
        <authorList>
            <person name="Gilroy R."/>
            <person name="Ravi A."/>
            <person name="Getino M."/>
            <person name="Pursley I."/>
            <person name="Horton D.L."/>
            <person name="Alikhan N.-F."/>
            <person name="Baker D."/>
            <person name="Gharbi K."/>
            <person name="Hall N."/>
            <person name="Watson M."/>
            <person name="Adriaenssens E.M."/>
            <person name="Foster-Nyarko E."/>
            <person name="Jarju S."/>
            <person name="Secka A."/>
            <person name="Antonio M."/>
            <person name="Oren A."/>
            <person name="Chaudhuri R."/>
            <person name="La Ragione R.M."/>
            <person name="Hildebrand F."/>
            <person name="Pallen M.J."/>
        </authorList>
    </citation>
    <scope>NUCLEOTIDE SEQUENCE [LARGE SCALE GENOMIC DNA]</scope>
    <source>
        <strain evidence="3 4">Sa1BUA2</strain>
    </source>
</reference>
<dbReference type="SMART" id="SM00287">
    <property type="entry name" value="SH3b"/>
    <property type="match status" value="4"/>
</dbReference>
<dbReference type="InterPro" id="IPR003646">
    <property type="entry name" value="SH3-like_bac-type"/>
</dbReference>
<evidence type="ECO:0000259" key="2">
    <source>
        <dbReference type="PROSITE" id="PS51781"/>
    </source>
</evidence>
<feature type="signal peptide" evidence="1">
    <location>
        <begin position="1"/>
        <end position="19"/>
    </location>
</feature>
<feature type="domain" description="SH3b" evidence="2">
    <location>
        <begin position="36"/>
        <end position="101"/>
    </location>
</feature>
<sequence length="375" mass="38086">MKRKLVIPGLCFAALSTVAFEEAVQAAEPPAIKAQLETKYVSIDNGSILNVRSSSSPSSSVIAKLPNGTKVSVQSESDGWAKVTINGKTGYVSSQFLKSGASTTSQTTTKQVATPAPAPAKVVTKYISVNSGSSLNMRSSASTSGNVIAQLERGTKVSVQSESNGWAKIVVNGKTGYVSTQYLSVSVPVNQPKANTKQAATPTTAAPSKATAPSTVAVSTKVAAPSTNKAVTKYVNVQSGSSLNVRSKASTSGSIIAQLSSGAKVSVQSESGGWAKVTVSGKTGYVSSTYLSASAPTASKPAANKVSSTPSKSVTKYVNVQSGSSLNVRSKASTSGSIIAQLSSGAKVSVQSESGGWAKITVSGKTGYVSSQYLS</sequence>
<dbReference type="Gene3D" id="2.30.30.40">
    <property type="entry name" value="SH3 Domains"/>
    <property type="match status" value="4"/>
</dbReference>
<keyword evidence="4" id="KW-1185">Reference proteome</keyword>
<feature type="chain" id="PRO_5045560804" evidence="1">
    <location>
        <begin position="20"/>
        <end position="375"/>
    </location>
</feature>
<proteinExistence type="predicted"/>
<feature type="non-terminal residue" evidence="3">
    <location>
        <position position="375"/>
    </location>
</feature>
<keyword evidence="1" id="KW-0732">Signal</keyword>